<feature type="domain" description="Formyl transferase N-terminal" evidence="1">
    <location>
        <begin position="87"/>
        <end position="160"/>
    </location>
</feature>
<organism evidence="2 3">
    <name type="scientific">Gordonia iterans</name>
    <dbReference type="NCBI Taxonomy" id="1004901"/>
    <lineage>
        <taxon>Bacteria</taxon>
        <taxon>Bacillati</taxon>
        <taxon>Actinomycetota</taxon>
        <taxon>Actinomycetes</taxon>
        <taxon>Mycobacteriales</taxon>
        <taxon>Gordoniaceae</taxon>
        <taxon>Gordonia</taxon>
    </lineage>
</organism>
<dbReference type="InterPro" id="IPR002376">
    <property type="entry name" value="Formyl_transf_N"/>
</dbReference>
<dbReference type="EMBL" id="CP027433">
    <property type="protein sequence ID" value="AVM01623.1"/>
    <property type="molecule type" value="Genomic_DNA"/>
</dbReference>
<gene>
    <name evidence="2" type="ORF">C6V83_16540</name>
</gene>
<dbReference type="AlphaFoldDB" id="A0A2S0KIX9"/>
<evidence type="ECO:0000259" key="1">
    <source>
        <dbReference type="Pfam" id="PF00551"/>
    </source>
</evidence>
<protein>
    <recommendedName>
        <fullName evidence="1">Formyl transferase N-terminal domain-containing protein</fullName>
    </recommendedName>
</protein>
<evidence type="ECO:0000313" key="2">
    <source>
        <dbReference type="EMBL" id="AVM01623.1"/>
    </source>
</evidence>
<dbReference type="SUPFAM" id="SSF53328">
    <property type="entry name" value="Formyltransferase"/>
    <property type="match status" value="1"/>
</dbReference>
<dbReference type="OrthoDB" id="9802815at2"/>
<evidence type="ECO:0000313" key="3">
    <source>
        <dbReference type="Proteomes" id="UP000239814"/>
    </source>
</evidence>
<reference evidence="2 3" key="1">
    <citation type="submission" date="2018-03" db="EMBL/GenBank/DDBJ databases">
        <title>Characteristics and genome of n-alkane degrading marine bacteria Gordonia iterans isolated from crude oil contaminated in Tae-an, South Korea.</title>
        <authorList>
            <person name="Lee S.-S."/>
            <person name="Kim H."/>
        </authorList>
    </citation>
    <scope>NUCLEOTIDE SEQUENCE [LARGE SCALE GENOMIC DNA]</scope>
    <source>
        <strain evidence="2 3">Co17</strain>
    </source>
</reference>
<dbReference type="KEGG" id="git:C6V83_16540"/>
<dbReference type="Proteomes" id="UP000239814">
    <property type="component" value="Chromosome"/>
</dbReference>
<name>A0A2S0KIX9_9ACTN</name>
<proteinExistence type="predicted"/>
<dbReference type="Gene3D" id="3.40.50.170">
    <property type="entry name" value="Formyl transferase, N-terminal domain"/>
    <property type="match status" value="1"/>
</dbReference>
<keyword evidence="3" id="KW-1185">Reference proteome</keyword>
<accession>A0A2S0KIX9</accession>
<sequence>MIFVGRGALLGRAVRSALASGHRVDLVCVPPGEPQTAAWEAAGVRVLVTEHVNAAAPILLDACSDGVGWSINNPVILRGGLLDSGVRFYNIHNGPLPAYRGIPEVAVVHAILRGEQRYAGTLHRVDAGIDTGEVLDVEEFPIADDDGFAEVMMHGLRACHTLFERNVGRVLRDDVQPSAAAIRAADRAAADGVRAGYYGRPERAALAEFADHPRFARATAFGVFTPHVADLADLADLTG</sequence>
<dbReference type="InterPro" id="IPR036477">
    <property type="entry name" value="Formyl_transf_N_sf"/>
</dbReference>
<dbReference type="Pfam" id="PF00551">
    <property type="entry name" value="Formyl_trans_N"/>
    <property type="match status" value="1"/>
</dbReference>